<dbReference type="Proteomes" id="UP000318704">
    <property type="component" value="Chromosome"/>
</dbReference>
<evidence type="ECO:0000256" key="1">
    <source>
        <dbReference type="SAM" id="Phobius"/>
    </source>
</evidence>
<keyword evidence="1" id="KW-0472">Membrane</keyword>
<protein>
    <recommendedName>
        <fullName evidence="4">DUF2975 domain-containing protein</fullName>
    </recommendedName>
</protein>
<keyword evidence="1" id="KW-0812">Transmembrane</keyword>
<dbReference type="EMBL" id="CP037920">
    <property type="protein sequence ID" value="QDT96027.1"/>
    <property type="molecule type" value="Genomic_DNA"/>
</dbReference>
<organism evidence="2 3">
    <name type="scientific">Gimesia aquarii</name>
    <dbReference type="NCBI Taxonomy" id="2527964"/>
    <lineage>
        <taxon>Bacteria</taxon>
        <taxon>Pseudomonadati</taxon>
        <taxon>Planctomycetota</taxon>
        <taxon>Planctomycetia</taxon>
        <taxon>Planctomycetales</taxon>
        <taxon>Planctomycetaceae</taxon>
        <taxon>Gimesia</taxon>
    </lineage>
</organism>
<keyword evidence="1" id="KW-1133">Transmembrane helix</keyword>
<dbReference type="RefSeq" id="WP_144983476.1">
    <property type="nucleotide sequence ID" value="NZ_CP037920.1"/>
</dbReference>
<sequence length="177" mass="19393">MTSKDRTSTICQVLYYFSVLSLYVVPLMLLGVWFYADQLVAGNGMIPDSVIQHPLPVTTKTFLVLLTAIMISPAYWGLFSLRRFLAACSTEDYLTLQNSRDLKRFAFGLMGTALISPITGAVLSVILTLHRPAGQKMLAINISSNQIILVAIGGLLFILANLLKRASLIADENAQIV</sequence>
<dbReference type="KEGG" id="gaw:V144x_14800"/>
<feature type="transmembrane region" description="Helical" evidence="1">
    <location>
        <begin position="13"/>
        <end position="36"/>
    </location>
</feature>
<proteinExistence type="predicted"/>
<evidence type="ECO:0008006" key="4">
    <source>
        <dbReference type="Google" id="ProtNLM"/>
    </source>
</evidence>
<reference evidence="2 3" key="1">
    <citation type="submission" date="2019-03" db="EMBL/GenBank/DDBJ databases">
        <title>Deep-cultivation of Planctomycetes and their phenomic and genomic characterization uncovers novel biology.</title>
        <authorList>
            <person name="Wiegand S."/>
            <person name="Jogler M."/>
            <person name="Boedeker C."/>
            <person name="Pinto D."/>
            <person name="Vollmers J."/>
            <person name="Rivas-Marin E."/>
            <person name="Kohn T."/>
            <person name="Peeters S.H."/>
            <person name="Heuer A."/>
            <person name="Rast P."/>
            <person name="Oberbeckmann S."/>
            <person name="Bunk B."/>
            <person name="Jeske O."/>
            <person name="Meyerdierks A."/>
            <person name="Storesund J.E."/>
            <person name="Kallscheuer N."/>
            <person name="Luecker S."/>
            <person name="Lage O.M."/>
            <person name="Pohl T."/>
            <person name="Merkel B.J."/>
            <person name="Hornburger P."/>
            <person name="Mueller R.-W."/>
            <person name="Bruemmer F."/>
            <person name="Labrenz M."/>
            <person name="Spormann A.M."/>
            <person name="Op den Camp H."/>
            <person name="Overmann J."/>
            <person name="Amann R."/>
            <person name="Jetten M.S.M."/>
            <person name="Mascher T."/>
            <person name="Medema M.H."/>
            <person name="Devos D.P."/>
            <person name="Kaster A.-K."/>
            <person name="Ovreas L."/>
            <person name="Rohde M."/>
            <person name="Galperin M.Y."/>
            <person name="Jogler C."/>
        </authorList>
    </citation>
    <scope>NUCLEOTIDE SEQUENCE [LARGE SCALE GENOMIC DNA]</scope>
    <source>
        <strain evidence="2 3">V144</strain>
    </source>
</reference>
<feature type="transmembrane region" description="Helical" evidence="1">
    <location>
        <begin position="105"/>
        <end position="127"/>
    </location>
</feature>
<dbReference type="AlphaFoldDB" id="A0A517VSP4"/>
<feature type="transmembrane region" description="Helical" evidence="1">
    <location>
        <begin position="62"/>
        <end position="85"/>
    </location>
</feature>
<gene>
    <name evidence="2" type="ORF">V144x_14800</name>
</gene>
<evidence type="ECO:0000313" key="3">
    <source>
        <dbReference type="Proteomes" id="UP000318704"/>
    </source>
</evidence>
<evidence type="ECO:0000313" key="2">
    <source>
        <dbReference type="EMBL" id="QDT96027.1"/>
    </source>
</evidence>
<name>A0A517VSP4_9PLAN</name>
<accession>A0A517VSP4</accession>
<feature type="transmembrane region" description="Helical" evidence="1">
    <location>
        <begin position="147"/>
        <end position="163"/>
    </location>
</feature>